<proteinExistence type="predicted"/>
<dbReference type="PROSITE" id="PS51257">
    <property type="entry name" value="PROKAR_LIPOPROTEIN"/>
    <property type="match status" value="1"/>
</dbReference>
<name>A0AA49GRE4_9BACT</name>
<sequence length="411" mass="46074">MIRQSIFFIAIIFVIGACGTTEGPPVGGLPLQDQAEFTPYTVRLPGKTPEEQAILLTQTVYPATREDNAVGAIILCPQDEKIAFTAMHRVTHMPVNAPMLYLTEDGHISEATLREMRRLRPDGVLQDERTDVYAINVPDEEITKVKETLGYRVRAFNEADPIRLAELLDRWQATLKSDYPDEIVLSAIDHPDGIKHGMGAMGWNAHMGKGFAWVYRDSIPEATMKMLERRFWDYDSYLYLTGGPDVISDRVAQQLAQFGLTRRIYGKNVYASNTVNAGYKDYGRDLGWWWNWIPRGFGWGIAQAGHNFIIGNEDNVLGMIPAAVLGHMGKHGPILLVARDSVPQAVTSYLEMVKPFATGPQETILNFAWIIGDQDQVTSQVQQDVDLLLSPFNQRQPLVNNTNQIDTLAQL</sequence>
<dbReference type="EMBL" id="CP120682">
    <property type="protein sequence ID" value="WKN38586.1"/>
    <property type="molecule type" value="Genomic_DNA"/>
</dbReference>
<evidence type="ECO:0000313" key="1">
    <source>
        <dbReference type="EMBL" id="WKN38586.1"/>
    </source>
</evidence>
<protein>
    <submittedName>
        <fullName evidence="1">Uncharacterized protein</fullName>
    </submittedName>
</protein>
<reference evidence="1" key="1">
    <citation type="journal article" date="2023" name="Comput. Struct. Biotechnol. J.">
        <title>Discovery of a novel marine Bacteroidetes with a rich repertoire of carbohydrate-active enzymes.</title>
        <authorList>
            <person name="Chen B."/>
            <person name="Liu G."/>
            <person name="Chen Q."/>
            <person name="Wang H."/>
            <person name="Liu L."/>
            <person name="Tang K."/>
        </authorList>
    </citation>
    <scope>NUCLEOTIDE SEQUENCE</scope>
    <source>
        <strain evidence="1">TK19036</strain>
    </source>
</reference>
<organism evidence="1">
    <name type="scientific">Roseihalotalea indica</name>
    <dbReference type="NCBI Taxonomy" id="2867963"/>
    <lineage>
        <taxon>Bacteria</taxon>
        <taxon>Pseudomonadati</taxon>
        <taxon>Bacteroidota</taxon>
        <taxon>Cytophagia</taxon>
        <taxon>Cytophagales</taxon>
        <taxon>Catalimonadaceae</taxon>
        <taxon>Roseihalotalea</taxon>
    </lineage>
</organism>
<accession>A0AA49GRE4</accession>
<reference evidence="1" key="2">
    <citation type="journal article" date="2024" name="Antonie Van Leeuwenhoek">
        <title>Roseihalotalea indica gen. nov., sp. nov., a halophilic Bacteroidetes from mesopelagic Southwest Indian Ocean with higher carbohydrate metabolic potential.</title>
        <authorList>
            <person name="Chen B."/>
            <person name="Zhang M."/>
            <person name="Lin D."/>
            <person name="Ye J."/>
            <person name="Tang K."/>
        </authorList>
    </citation>
    <scope>NUCLEOTIDE SEQUENCE</scope>
    <source>
        <strain evidence="1">TK19036</strain>
    </source>
</reference>
<dbReference type="AlphaFoldDB" id="A0AA49GRE4"/>
<gene>
    <name evidence="1" type="ORF">K4G66_07710</name>
</gene>